<keyword evidence="2" id="KW-1185">Reference proteome</keyword>
<name>A0ACC1PC23_9PEZI</name>
<evidence type="ECO:0000313" key="1">
    <source>
        <dbReference type="EMBL" id="KAJ2989548.1"/>
    </source>
</evidence>
<dbReference type="EMBL" id="JAPDGR010000516">
    <property type="protein sequence ID" value="KAJ2989548.1"/>
    <property type="molecule type" value="Genomic_DNA"/>
</dbReference>
<sequence length="349" mass="39529">MPRILPWKRREQESPQTLSSARSSPVQRVKREDAKPVRDDEDSTPSPKVRVTTPKSSLKRPRRSTSTSPPPGPLEEKFMIEGIDGDDRYRMVEDEFLTTAQQFTAHLHAAEYKRLKAASELENAQMIKNISRPVVGPITDLVKIKREKKALSDKQRLAIRKLRKGNISGDESSGTEDFHDSWQQQSLHGLMESPGKRAKRLDRLPSATSVTRAAAGFNRQTSDIVSPSRPKPMKPSRNLYESEDDLEAQNSYQIAHRSPRPIPTSRRVAEPKPVAVSKPAMSGFHRAAEIPQDRRTEETEKTAVSDDEDMDFMARLKKRQAERRRSRGQKKSTTDKVKSDSGDILPDFL</sequence>
<proteinExistence type="predicted"/>
<evidence type="ECO:0000313" key="2">
    <source>
        <dbReference type="Proteomes" id="UP001143856"/>
    </source>
</evidence>
<reference evidence="1" key="1">
    <citation type="submission" date="2022-10" db="EMBL/GenBank/DDBJ databases">
        <title>Genome Sequence of Xylaria curta.</title>
        <authorList>
            <person name="Buettner E."/>
        </authorList>
    </citation>
    <scope>NUCLEOTIDE SEQUENCE</scope>
    <source>
        <strain evidence="1">Babe10</strain>
    </source>
</reference>
<dbReference type="Proteomes" id="UP001143856">
    <property type="component" value="Unassembled WGS sequence"/>
</dbReference>
<accession>A0ACC1PC23</accession>
<organism evidence="1 2">
    <name type="scientific">Xylaria curta</name>
    <dbReference type="NCBI Taxonomy" id="42375"/>
    <lineage>
        <taxon>Eukaryota</taxon>
        <taxon>Fungi</taxon>
        <taxon>Dikarya</taxon>
        <taxon>Ascomycota</taxon>
        <taxon>Pezizomycotina</taxon>
        <taxon>Sordariomycetes</taxon>
        <taxon>Xylariomycetidae</taxon>
        <taxon>Xylariales</taxon>
        <taxon>Xylariaceae</taxon>
        <taxon>Xylaria</taxon>
    </lineage>
</organism>
<gene>
    <name evidence="1" type="ORF">NUW58_g3417</name>
</gene>
<comment type="caution">
    <text evidence="1">The sequence shown here is derived from an EMBL/GenBank/DDBJ whole genome shotgun (WGS) entry which is preliminary data.</text>
</comment>
<protein>
    <submittedName>
        <fullName evidence="1">Uncharacterized protein</fullName>
    </submittedName>
</protein>